<gene>
    <name evidence="2" type="ORF">PHET_03959</name>
</gene>
<name>A0A8J4T1T4_9TREM</name>
<dbReference type="EMBL" id="LUCH01001982">
    <property type="protein sequence ID" value="KAF5402170.1"/>
    <property type="molecule type" value="Genomic_DNA"/>
</dbReference>
<evidence type="ECO:0000313" key="2">
    <source>
        <dbReference type="EMBL" id="KAF5402170.1"/>
    </source>
</evidence>
<feature type="signal peptide" evidence="1">
    <location>
        <begin position="1"/>
        <end position="38"/>
    </location>
</feature>
<comment type="caution">
    <text evidence="2">The sequence shown here is derived from an EMBL/GenBank/DDBJ whole genome shotgun (WGS) entry which is preliminary data.</text>
</comment>
<dbReference type="AlphaFoldDB" id="A0A8J4T1T4"/>
<evidence type="ECO:0000256" key="1">
    <source>
        <dbReference type="SAM" id="SignalP"/>
    </source>
</evidence>
<proteinExistence type="predicted"/>
<keyword evidence="1" id="KW-0732">Signal</keyword>
<evidence type="ECO:0000313" key="3">
    <source>
        <dbReference type="Proteomes" id="UP000748531"/>
    </source>
</evidence>
<dbReference type="Proteomes" id="UP000748531">
    <property type="component" value="Unassembled WGS sequence"/>
</dbReference>
<accession>A0A8J4T1T4</accession>
<feature type="chain" id="PRO_5035166870" description="Secreted protein" evidence="1">
    <location>
        <begin position="39"/>
        <end position="103"/>
    </location>
</feature>
<evidence type="ECO:0008006" key="4">
    <source>
        <dbReference type="Google" id="ProtNLM"/>
    </source>
</evidence>
<sequence length="103" mass="11236">MLRICFNLSQLLGRHIAKCFLSHFLCWLLRLLLVGCKGDSMVVDFNGACRSGGCLPRGLDTVSTIRSGQRSDLSFVCFSKIVLALDNDDRSISVSLSPPQSAS</sequence>
<protein>
    <recommendedName>
        <fullName evidence="4">Secreted protein</fullName>
    </recommendedName>
</protein>
<keyword evidence="3" id="KW-1185">Reference proteome</keyword>
<reference evidence="2" key="1">
    <citation type="submission" date="2019-05" db="EMBL/GenBank/DDBJ databases">
        <title>Annotation for the trematode Paragonimus heterotremus.</title>
        <authorList>
            <person name="Choi Y.-J."/>
        </authorList>
    </citation>
    <scope>NUCLEOTIDE SEQUENCE</scope>
    <source>
        <strain evidence="2">LC</strain>
    </source>
</reference>
<organism evidence="2 3">
    <name type="scientific">Paragonimus heterotremus</name>
    <dbReference type="NCBI Taxonomy" id="100268"/>
    <lineage>
        <taxon>Eukaryota</taxon>
        <taxon>Metazoa</taxon>
        <taxon>Spiralia</taxon>
        <taxon>Lophotrochozoa</taxon>
        <taxon>Platyhelminthes</taxon>
        <taxon>Trematoda</taxon>
        <taxon>Digenea</taxon>
        <taxon>Plagiorchiida</taxon>
        <taxon>Troglotremata</taxon>
        <taxon>Troglotrematidae</taxon>
        <taxon>Paragonimus</taxon>
    </lineage>
</organism>